<protein>
    <recommendedName>
        <fullName evidence="3">RNA-directed DNA polymerase from mobile element jockey</fullName>
    </recommendedName>
</protein>
<name>A0A0L7QPF2_9HYME</name>
<evidence type="ECO:0000313" key="2">
    <source>
        <dbReference type="Proteomes" id="UP000053825"/>
    </source>
</evidence>
<organism evidence="1 2">
    <name type="scientific">Habropoda laboriosa</name>
    <dbReference type="NCBI Taxonomy" id="597456"/>
    <lineage>
        <taxon>Eukaryota</taxon>
        <taxon>Metazoa</taxon>
        <taxon>Ecdysozoa</taxon>
        <taxon>Arthropoda</taxon>
        <taxon>Hexapoda</taxon>
        <taxon>Insecta</taxon>
        <taxon>Pterygota</taxon>
        <taxon>Neoptera</taxon>
        <taxon>Endopterygota</taxon>
        <taxon>Hymenoptera</taxon>
        <taxon>Apocrita</taxon>
        <taxon>Aculeata</taxon>
        <taxon>Apoidea</taxon>
        <taxon>Anthophila</taxon>
        <taxon>Apidae</taxon>
        <taxon>Habropoda</taxon>
    </lineage>
</organism>
<gene>
    <name evidence="1" type="ORF">WH47_08449</name>
</gene>
<evidence type="ECO:0000313" key="1">
    <source>
        <dbReference type="EMBL" id="KOC60434.1"/>
    </source>
</evidence>
<dbReference type="AlphaFoldDB" id="A0A0L7QPF2"/>
<reference evidence="1 2" key="1">
    <citation type="submission" date="2015-07" db="EMBL/GenBank/DDBJ databases">
        <title>The genome of Habropoda laboriosa.</title>
        <authorList>
            <person name="Pan H."/>
            <person name="Kapheim K."/>
        </authorList>
    </citation>
    <scope>NUCLEOTIDE SEQUENCE [LARGE SCALE GENOMIC DNA]</scope>
    <source>
        <strain evidence="1">0110345459</strain>
    </source>
</reference>
<evidence type="ECO:0008006" key="3">
    <source>
        <dbReference type="Google" id="ProtNLM"/>
    </source>
</evidence>
<dbReference type="EMBL" id="KQ414823">
    <property type="protein sequence ID" value="KOC60434.1"/>
    <property type="molecule type" value="Genomic_DNA"/>
</dbReference>
<dbReference type="Proteomes" id="UP000053825">
    <property type="component" value="Unassembled WGS sequence"/>
</dbReference>
<dbReference type="STRING" id="597456.A0A0L7QPF2"/>
<proteinExistence type="predicted"/>
<sequence>MKYPGLTLNSRWRFEVHIHRLVPRIKRMTAALRRLLLNIGGPEGRVHRLFVGVVRSMALYGLPIWAGEMMTPPTRRHCL</sequence>
<keyword evidence="2" id="KW-1185">Reference proteome</keyword>
<accession>A0A0L7QPF2</accession>